<dbReference type="SMART" id="SM00487">
    <property type="entry name" value="DEXDc"/>
    <property type="match status" value="1"/>
</dbReference>
<dbReference type="SUPFAM" id="SSF52540">
    <property type="entry name" value="P-loop containing nucleoside triphosphate hydrolases"/>
    <property type="match status" value="2"/>
</dbReference>
<evidence type="ECO:0000259" key="2">
    <source>
        <dbReference type="SMART" id="SM00487"/>
    </source>
</evidence>
<feature type="region of interest" description="Disordered" evidence="1">
    <location>
        <begin position="659"/>
        <end position="691"/>
    </location>
</feature>
<reference evidence="3" key="1">
    <citation type="submission" date="2018-10" db="EMBL/GenBank/DDBJ databases">
        <title>Hidden diversity of soil giant viruses.</title>
        <authorList>
            <person name="Schulz F."/>
            <person name="Alteio L."/>
            <person name="Goudeau D."/>
            <person name="Ryan E.M."/>
            <person name="Malmstrom R.R."/>
            <person name="Blanchard J."/>
            <person name="Woyke T."/>
        </authorList>
    </citation>
    <scope>NUCLEOTIDE SEQUENCE</scope>
    <source>
        <strain evidence="3">SOV1</strain>
    </source>
</reference>
<organism evidence="3">
    <name type="scientific">Solivirus sp</name>
    <dbReference type="NCBI Taxonomy" id="2487772"/>
    <lineage>
        <taxon>Viruses</taxon>
        <taxon>Pithoviruses</taxon>
    </lineage>
</organism>
<accession>A0A3G5AJX4</accession>
<name>A0A3G5AJX4_9VIRU</name>
<dbReference type="Gene3D" id="3.40.50.300">
    <property type="entry name" value="P-loop containing nucleotide triphosphate hydrolases"/>
    <property type="match status" value="2"/>
</dbReference>
<evidence type="ECO:0000256" key="1">
    <source>
        <dbReference type="SAM" id="MobiDB-lite"/>
    </source>
</evidence>
<feature type="compositionally biased region" description="Low complexity" evidence="1">
    <location>
        <begin position="665"/>
        <end position="691"/>
    </location>
</feature>
<protein>
    <recommendedName>
        <fullName evidence="2">Helicase ATP-binding domain-containing protein</fullName>
    </recommendedName>
</protein>
<evidence type="ECO:0000313" key="3">
    <source>
        <dbReference type="EMBL" id="AYV86029.1"/>
    </source>
</evidence>
<gene>
    <name evidence="3" type="ORF">Solivirus3_29</name>
</gene>
<dbReference type="InterPro" id="IPR027417">
    <property type="entry name" value="P-loop_NTPase"/>
</dbReference>
<feature type="domain" description="Helicase ATP-binding" evidence="2">
    <location>
        <begin position="134"/>
        <end position="361"/>
    </location>
</feature>
<sequence length="691" mass="77177">MKSGRIGSSAKLKVYNFLEINNNSLKKYSCGLVECEMFSPNQTSASIPFIPQQTSATPIQFPTTLPMMNYSTSYQAPQINQSFFPQPATQAPQMMQFMPQPQGQFTFVQAPLLPQGNTVTSAGAPLQISTVPFQTVQPAPAPQQFAPIVLHFFQQPHFDKLFNTLKKSFFAIDASVMGSGKTILASKLSLDSGLPIIVVAPPGAKPVWYSILNKYGVHYKIFNDGPVMTYSALSGTTQYQPSHGFLTRYEHNMSTEEHPMMETIFQPTPLLDRYIDEGVLFVFDEAHNLKNSSSERHKAAQAIIKRIYARGGRSKFLLVSGTPLDKPEQVKNYLKLVGFVQHRQAYTITAGRAVMKGIDELNQWALRLNPEKAKVFMAVRLHPPPHNKSQAEKYMVDMFLEVFKPVLMSVMIPPENTVSNKDIKNGFYIIDEEHRQAYEDAVNKVIRSTQFDITTGQAARPIITGDITTSLRLAQTAKAKTMARVARYLLTTPDERGNWRKVLLYAEYTEPIDIMMSELRDFNPLRLDGKVNQNKRAEIVAKFQVPSGSEHRLLISHPDVGGIAISLHDLTGQYPRWLLMMADYHAIRNLQTANRIIRDGMKGVGHVRFFYIKSQLPERSLLSSLETKGVFMSDLLAEQKEGGQLFANDYESEVEGVDIPELVLPSGPSEPAAHSSSSSSTNTPSSSLLSS</sequence>
<proteinExistence type="predicted"/>
<dbReference type="InterPro" id="IPR014001">
    <property type="entry name" value="Helicase_ATP-bd"/>
</dbReference>
<dbReference type="EMBL" id="MK072491">
    <property type="protein sequence ID" value="AYV86029.1"/>
    <property type="molecule type" value="Genomic_DNA"/>
</dbReference>
<dbReference type="PANTHER" id="PTHR10799">
    <property type="entry name" value="SNF2/RAD54 HELICASE FAMILY"/>
    <property type="match status" value="1"/>
</dbReference>